<dbReference type="InterPro" id="IPR000774">
    <property type="entry name" value="PPIase_FKBP_N"/>
</dbReference>
<comment type="catalytic activity">
    <reaction evidence="1 5 6">
        <text>[protein]-peptidylproline (omega=180) = [protein]-peptidylproline (omega=0)</text>
        <dbReference type="Rhea" id="RHEA:16237"/>
        <dbReference type="Rhea" id="RHEA-COMP:10747"/>
        <dbReference type="Rhea" id="RHEA-COMP:10748"/>
        <dbReference type="ChEBI" id="CHEBI:83833"/>
        <dbReference type="ChEBI" id="CHEBI:83834"/>
        <dbReference type="EC" id="5.2.1.8"/>
    </reaction>
</comment>
<gene>
    <name evidence="8" type="ORF">L0668_15615</name>
</gene>
<keyword evidence="4 5" id="KW-0413">Isomerase</keyword>
<dbReference type="Gene3D" id="1.10.287.460">
    <property type="entry name" value="Peptidyl-prolyl cis-trans isomerase, FKBP-type, N-terminal domain"/>
    <property type="match status" value="1"/>
</dbReference>
<organism evidence="8 9">
    <name type="scientific">Paraglaciecola algarum</name>
    <dbReference type="NCBI Taxonomy" id="3050085"/>
    <lineage>
        <taxon>Bacteria</taxon>
        <taxon>Pseudomonadati</taxon>
        <taxon>Pseudomonadota</taxon>
        <taxon>Gammaproteobacteria</taxon>
        <taxon>Alteromonadales</taxon>
        <taxon>Alteromonadaceae</taxon>
        <taxon>Paraglaciecola</taxon>
    </lineage>
</organism>
<dbReference type="Proteomes" id="UP001521137">
    <property type="component" value="Unassembled WGS sequence"/>
</dbReference>
<dbReference type="SUPFAM" id="SSF54534">
    <property type="entry name" value="FKBP-like"/>
    <property type="match status" value="1"/>
</dbReference>
<dbReference type="InterPro" id="IPR036944">
    <property type="entry name" value="PPIase_FKBP_N_sf"/>
</dbReference>
<accession>A0ABS9D9A9</accession>
<keyword evidence="3 5" id="KW-0697">Rotamase</keyword>
<reference evidence="8 9" key="1">
    <citation type="submission" date="2022-01" db="EMBL/GenBank/DDBJ databases">
        <title>Paraglaciecola sp. G1-23.</title>
        <authorList>
            <person name="Jin M.S."/>
            <person name="Han D.M."/>
            <person name="Kim H.M."/>
            <person name="Jeon C.O."/>
        </authorList>
    </citation>
    <scope>NUCLEOTIDE SEQUENCE [LARGE SCALE GENOMIC DNA]</scope>
    <source>
        <strain evidence="8 9">G1-23</strain>
    </source>
</reference>
<evidence type="ECO:0000256" key="4">
    <source>
        <dbReference type="ARBA" id="ARBA00023235"/>
    </source>
</evidence>
<evidence type="ECO:0000256" key="5">
    <source>
        <dbReference type="PROSITE-ProRule" id="PRU00277"/>
    </source>
</evidence>
<comment type="caution">
    <text evidence="8">The sequence shown here is derived from an EMBL/GenBank/DDBJ whole genome shotgun (WGS) entry which is preliminary data.</text>
</comment>
<protein>
    <recommendedName>
        <fullName evidence="6">Peptidyl-prolyl cis-trans isomerase</fullName>
        <ecNumber evidence="6">5.2.1.8</ecNumber>
    </recommendedName>
</protein>
<dbReference type="NCBIfam" id="NF008602">
    <property type="entry name" value="PRK11570.1"/>
    <property type="match status" value="1"/>
</dbReference>
<evidence type="ECO:0000313" key="9">
    <source>
        <dbReference type="Proteomes" id="UP001521137"/>
    </source>
</evidence>
<evidence type="ECO:0000256" key="2">
    <source>
        <dbReference type="ARBA" id="ARBA00006577"/>
    </source>
</evidence>
<evidence type="ECO:0000256" key="3">
    <source>
        <dbReference type="ARBA" id="ARBA00023110"/>
    </source>
</evidence>
<dbReference type="EC" id="5.2.1.8" evidence="6"/>
<feature type="domain" description="PPIase FKBP-type" evidence="7">
    <location>
        <begin position="119"/>
        <end position="205"/>
    </location>
</feature>
<evidence type="ECO:0000256" key="6">
    <source>
        <dbReference type="RuleBase" id="RU003915"/>
    </source>
</evidence>
<evidence type="ECO:0000259" key="7">
    <source>
        <dbReference type="PROSITE" id="PS50059"/>
    </source>
</evidence>
<evidence type="ECO:0000256" key="1">
    <source>
        <dbReference type="ARBA" id="ARBA00000971"/>
    </source>
</evidence>
<dbReference type="EMBL" id="JAKGAS010000008">
    <property type="protein sequence ID" value="MCF2949548.1"/>
    <property type="molecule type" value="Genomic_DNA"/>
</dbReference>
<comment type="similarity">
    <text evidence="2 6">Belongs to the FKBP-type PPIase family.</text>
</comment>
<dbReference type="Pfam" id="PF00254">
    <property type="entry name" value="FKBP_C"/>
    <property type="match status" value="1"/>
</dbReference>
<name>A0ABS9D9A9_9ALTE</name>
<dbReference type="PANTHER" id="PTHR43811:SF23">
    <property type="entry name" value="FKBP-TYPE 22 KDA PEPTIDYL-PROLYL CIS-TRANS ISOMERASE"/>
    <property type="match status" value="1"/>
</dbReference>
<keyword evidence="9" id="KW-1185">Reference proteome</keyword>
<proteinExistence type="inferred from homology"/>
<dbReference type="Pfam" id="PF01346">
    <property type="entry name" value="FKBP_N"/>
    <property type="match status" value="1"/>
</dbReference>
<dbReference type="PANTHER" id="PTHR43811">
    <property type="entry name" value="FKBP-TYPE PEPTIDYL-PROLYL CIS-TRANS ISOMERASE FKPA"/>
    <property type="match status" value="1"/>
</dbReference>
<dbReference type="PROSITE" id="PS50059">
    <property type="entry name" value="FKBP_PPIASE"/>
    <property type="match status" value="1"/>
</dbReference>
<dbReference type="GO" id="GO:0016853">
    <property type="term" value="F:isomerase activity"/>
    <property type="evidence" value="ECO:0007669"/>
    <property type="project" value="UniProtKB-KW"/>
</dbReference>
<sequence length="206" mass="22137">MSDKYTTVETQASYGIGLQMGEQLAGNPFEGLDVAAVQAGLEDAFNQQPAQVDNDTLREAFNQIHERMQAAKAEQFAGVIADGQAYLEENAKRDEVTVTESGLQYEVITQGDGDTPSLTSTVRTHYHGTLLDGSVFDSSYDRGQPAEFPVNGVIKGWTEALQFMKVGTKLKLHVPAELAYGEQGAGGAIGPHATLVFDVELLDIVA</sequence>
<evidence type="ECO:0000313" key="8">
    <source>
        <dbReference type="EMBL" id="MCF2949548.1"/>
    </source>
</evidence>
<dbReference type="Gene3D" id="3.10.50.40">
    <property type="match status" value="1"/>
</dbReference>
<dbReference type="InterPro" id="IPR001179">
    <property type="entry name" value="PPIase_FKBP_dom"/>
</dbReference>
<dbReference type="InterPro" id="IPR046357">
    <property type="entry name" value="PPIase_dom_sf"/>
</dbReference>
<dbReference type="RefSeq" id="WP_235313645.1">
    <property type="nucleotide sequence ID" value="NZ_JAKGAS010000008.1"/>
</dbReference>